<dbReference type="RefSeq" id="WP_061859238.1">
    <property type="nucleotide sequence ID" value="NZ_LTBB01000020.1"/>
</dbReference>
<dbReference type="EMBL" id="LTBB01000020">
    <property type="protein sequence ID" value="KYH27299.1"/>
    <property type="molecule type" value="Genomic_DNA"/>
</dbReference>
<comment type="caution">
    <text evidence="2">The sequence shown here is derived from an EMBL/GenBank/DDBJ whole genome shotgun (WGS) entry which is preliminary data.</text>
</comment>
<dbReference type="SUPFAM" id="SSF47413">
    <property type="entry name" value="lambda repressor-like DNA-binding domains"/>
    <property type="match status" value="1"/>
</dbReference>
<dbReference type="InterPro" id="IPR001387">
    <property type="entry name" value="Cro/C1-type_HTH"/>
</dbReference>
<dbReference type="PATRIC" id="fig|1121305.3.peg.2458"/>
<dbReference type="Proteomes" id="UP000075374">
    <property type="component" value="Unassembled WGS sequence"/>
</dbReference>
<feature type="domain" description="HTH cro/C1-type" evidence="1">
    <location>
        <begin position="34"/>
        <end position="69"/>
    </location>
</feature>
<name>A0A151AI08_9CLOT</name>
<sequence length="75" mass="8693">MLDGKKVREFRINLGYTSRDIETLTKNPKYETSISKSYLEELERGDKKNPSLKKVAVLANVLRCKIDDLLVNTEY</sequence>
<protein>
    <submittedName>
        <fullName evidence="2">Helix-turn-helix domain protein</fullName>
    </submittedName>
</protein>
<dbReference type="Pfam" id="PF01381">
    <property type="entry name" value="HTH_3"/>
    <property type="match status" value="1"/>
</dbReference>
<gene>
    <name evidence="2" type="ORF">CLCOL_24730</name>
</gene>
<evidence type="ECO:0000313" key="3">
    <source>
        <dbReference type="Proteomes" id="UP000075374"/>
    </source>
</evidence>
<accession>A0A151AI08</accession>
<evidence type="ECO:0000313" key="2">
    <source>
        <dbReference type="EMBL" id="KYH27299.1"/>
    </source>
</evidence>
<evidence type="ECO:0000259" key="1">
    <source>
        <dbReference type="PROSITE" id="PS50943"/>
    </source>
</evidence>
<dbReference type="CDD" id="cd00093">
    <property type="entry name" value="HTH_XRE"/>
    <property type="match status" value="1"/>
</dbReference>
<dbReference type="STRING" id="1121305.CLCOL_24730"/>
<dbReference type="InterPro" id="IPR010982">
    <property type="entry name" value="Lambda_DNA-bd_dom_sf"/>
</dbReference>
<dbReference type="GO" id="GO:0003677">
    <property type="term" value="F:DNA binding"/>
    <property type="evidence" value="ECO:0007669"/>
    <property type="project" value="InterPro"/>
</dbReference>
<dbReference type="AlphaFoldDB" id="A0A151AI08"/>
<proteinExistence type="predicted"/>
<keyword evidence="3" id="KW-1185">Reference proteome</keyword>
<reference evidence="2 3" key="1">
    <citation type="submission" date="2016-02" db="EMBL/GenBank/DDBJ databases">
        <title>Genome sequence of Clostridium colicanis DSM 13634.</title>
        <authorList>
            <person name="Poehlein A."/>
            <person name="Daniel R."/>
        </authorList>
    </citation>
    <scope>NUCLEOTIDE SEQUENCE [LARGE SCALE GENOMIC DNA]</scope>
    <source>
        <strain evidence="2 3">DSM 13634</strain>
    </source>
</reference>
<dbReference type="Gene3D" id="1.10.260.40">
    <property type="entry name" value="lambda repressor-like DNA-binding domains"/>
    <property type="match status" value="1"/>
</dbReference>
<organism evidence="2 3">
    <name type="scientific">Clostridium colicanis DSM 13634</name>
    <dbReference type="NCBI Taxonomy" id="1121305"/>
    <lineage>
        <taxon>Bacteria</taxon>
        <taxon>Bacillati</taxon>
        <taxon>Bacillota</taxon>
        <taxon>Clostridia</taxon>
        <taxon>Eubacteriales</taxon>
        <taxon>Clostridiaceae</taxon>
        <taxon>Clostridium</taxon>
    </lineage>
</organism>
<dbReference type="PROSITE" id="PS50943">
    <property type="entry name" value="HTH_CROC1"/>
    <property type="match status" value="1"/>
</dbReference>